<feature type="domain" description="MBD" evidence="7">
    <location>
        <begin position="71"/>
        <end position="144"/>
    </location>
</feature>
<dbReference type="PANTHER" id="PTHR12396:SF38">
    <property type="entry name" value="METHYL-CPG-BINDING DOMAIN-CONTAINING PROTEIN 7"/>
    <property type="match status" value="1"/>
</dbReference>
<keyword evidence="9" id="KW-1185">Reference proteome</keyword>
<protein>
    <recommendedName>
        <fullName evidence="7">MBD domain-containing protein</fullName>
    </recommendedName>
</protein>
<evidence type="ECO:0000259" key="7">
    <source>
        <dbReference type="PROSITE" id="PS50982"/>
    </source>
</evidence>
<comment type="subcellular location">
    <subcellularLocation>
        <location evidence="1">Nucleus</location>
    </subcellularLocation>
</comment>
<feature type="compositionally biased region" description="Low complexity" evidence="6">
    <location>
        <begin position="160"/>
        <end position="176"/>
    </location>
</feature>
<dbReference type="PROSITE" id="PS50982">
    <property type="entry name" value="MBD"/>
    <property type="match status" value="1"/>
</dbReference>
<dbReference type="InterPro" id="IPR016177">
    <property type="entry name" value="DNA-bd_dom_sf"/>
</dbReference>
<dbReference type="Proteomes" id="UP001141552">
    <property type="component" value="Unassembled WGS sequence"/>
</dbReference>
<proteinExistence type="predicted"/>
<dbReference type="AlphaFoldDB" id="A0A9Q0JHE3"/>
<dbReference type="OrthoDB" id="10072024at2759"/>
<evidence type="ECO:0000256" key="2">
    <source>
        <dbReference type="ARBA" id="ARBA00023015"/>
    </source>
</evidence>
<dbReference type="GO" id="GO:0003677">
    <property type="term" value="F:DNA binding"/>
    <property type="evidence" value="ECO:0007669"/>
    <property type="project" value="UniProtKB-KW"/>
</dbReference>
<dbReference type="SUPFAM" id="SSF54171">
    <property type="entry name" value="DNA-binding domain"/>
    <property type="match status" value="1"/>
</dbReference>
<reference evidence="8" key="1">
    <citation type="submission" date="2022-02" db="EMBL/GenBank/DDBJ databases">
        <authorList>
            <person name="Henning P.M."/>
            <person name="McCubbin A.G."/>
            <person name="Shore J.S."/>
        </authorList>
    </citation>
    <scope>NUCLEOTIDE SEQUENCE</scope>
    <source>
        <strain evidence="8">F60SS</strain>
        <tissue evidence="8">Leaves</tissue>
    </source>
</reference>
<evidence type="ECO:0000313" key="8">
    <source>
        <dbReference type="EMBL" id="KAJ4842671.1"/>
    </source>
</evidence>
<keyword evidence="2" id="KW-0805">Transcription regulation</keyword>
<dbReference type="InterPro" id="IPR001739">
    <property type="entry name" value="Methyl_CpG_DNA-bd"/>
</dbReference>
<sequence length="225" mass="25704">MGQEVVIIEDDEIPVRNQNENMEMGQELVIIEDDESPMWNQNENIENESEAIVPILDSISPQTLPRTQKEPRFYEGPTFGLPKEWMVEVRPRQSRKYIGRVDQFYYESNTGRQFRSKKSVVRYLAEKSMLERQENEAPETTEPMPLLLDNSSKTPWGADSHSSNMTNTSTSSSDLTNSVVPEAVTWVLTDAQNDIWTPTSGEVNIPGHTMAQWAEAFDSNFNARN</sequence>
<keyword evidence="4" id="KW-0804">Transcription</keyword>
<keyword evidence="3" id="KW-0238">DNA-binding</keyword>
<dbReference type="EMBL" id="JAKUCV010002433">
    <property type="protein sequence ID" value="KAJ4842671.1"/>
    <property type="molecule type" value="Genomic_DNA"/>
</dbReference>
<dbReference type="GO" id="GO:0005634">
    <property type="term" value="C:nucleus"/>
    <property type="evidence" value="ECO:0007669"/>
    <property type="project" value="UniProtKB-SubCell"/>
</dbReference>
<comment type="caution">
    <text evidence="8">The sequence shown here is derived from an EMBL/GenBank/DDBJ whole genome shotgun (WGS) entry which is preliminary data.</text>
</comment>
<organism evidence="8 9">
    <name type="scientific">Turnera subulata</name>
    <dbReference type="NCBI Taxonomy" id="218843"/>
    <lineage>
        <taxon>Eukaryota</taxon>
        <taxon>Viridiplantae</taxon>
        <taxon>Streptophyta</taxon>
        <taxon>Embryophyta</taxon>
        <taxon>Tracheophyta</taxon>
        <taxon>Spermatophyta</taxon>
        <taxon>Magnoliopsida</taxon>
        <taxon>eudicotyledons</taxon>
        <taxon>Gunneridae</taxon>
        <taxon>Pentapetalae</taxon>
        <taxon>rosids</taxon>
        <taxon>fabids</taxon>
        <taxon>Malpighiales</taxon>
        <taxon>Passifloraceae</taxon>
        <taxon>Turnera</taxon>
    </lineage>
</organism>
<dbReference type="PANTHER" id="PTHR12396">
    <property type="entry name" value="METHYL-CPG BINDING PROTEIN, MBD"/>
    <property type="match status" value="1"/>
</dbReference>
<evidence type="ECO:0000256" key="5">
    <source>
        <dbReference type="ARBA" id="ARBA00023242"/>
    </source>
</evidence>
<reference evidence="8" key="2">
    <citation type="journal article" date="2023" name="Plants (Basel)">
        <title>Annotation of the Turnera subulata (Passifloraceae) Draft Genome Reveals the S-Locus Evolved after the Divergence of Turneroideae from Passifloroideae in a Stepwise Manner.</title>
        <authorList>
            <person name="Henning P.M."/>
            <person name="Roalson E.H."/>
            <person name="Mir W."/>
            <person name="McCubbin A.G."/>
            <person name="Shore J.S."/>
        </authorList>
    </citation>
    <scope>NUCLEOTIDE SEQUENCE</scope>
    <source>
        <strain evidence="8">F60SS</strain>
    </source>
</reference>
<feature type="region of interest" description="Disordered" evidence="6">
    <location>
        <begin position="130"/>
        <end position="176"/>
    </location>
</feature>
<keyword evidence="5" id="KW-0539">Nucleus</keyword>
<evidence type="ECO:0000256" key="4">
    <source>
        <dbReference type="ARBA" id="ARBA00023163"/>
    </source>
</evidence>
<name>A0A9Q0JHE3_9ROSI</name>
<evidence type="ECO:0000256" key="6">
    <source>
        <dbReference type="SAM" id="MobiDB-lite"/>
    </source>
</evidence>
<evidence type="ECO:0000256" key="1">
    <source>
        <dbReference type="ARBA" id="ARBA00004123"/>
    </source>
</evidence>
<evidence type="ECO:0000313" key="9">
    <source>
        <dbReference type="Proteomes" id="UP001141552"/>
    </source>
</evidence>
<accession>A0A9Q0JHE3</accession>
<gene>
    <name evidence="8" type="ORF">Tsubulata_014889</name>
</gene>
<dbReference type="Pfam" id="PF01429">
    <property type="entry name" value="MBD"/>
    <property type="match status" value="1"/>
</dbReference>
<dbReference type="Gene3D" id="3.30.890.10">
    <property type="entry name" value="Methyl-cpg-binding Protein 2, Chain A"/>
    <property type="match status" value="1"/>
</dbReference>
<evidence type="ECO:0000256" key="3">
    <source>
        <dbReference type="ARBA" id="ARBA00023125"/>
    </source>
</evidence>